<feature type="domain" description="AAA+ ATPase" evidence="13">
    <location>
        <begin position="37"/>
        <end position="179"/>
    </location>
</feature>
<feature type="compositionally biased region" description="Basic and acidic residues" evidence="12">
    <location>
        <begin position="390"/>
        <end position="409"/>
    </location>
</feature>
<evidence type="ECO:0000256" key="6">
    <source>
        <dbReference type="ARBA" id="ARBA00022723"/>
    </source>
</evidence>
<evidence type="ECO:0000256" key="12">
    <source>
        <dbReference type="SAM" id="MobiDB-lite"/>
    </source>
</evidence>
<dbReference type="Pfam" id="PF12169">
    <property type="entry name" value="DNA_pol3_gamma3"/>
    <property type="match status" value="1"/>
</dbReference>
<evidence type="ECO:0000256" key="9">
    <source>
        <dbReference type="ARBA" id="ARBA00022840"/>
    </source>
</evidence>
<dbReference type="Pfam" id="PF13177">
    <property type="entry name" value="DNA_pol3_delta2"/>
    <property type="match status" value="1"/>
</dbReference>
<dbReference type="GO" id="GO:0009360">
    <property type="term" value="C:DNA polymerase III complex"/>
    <property type="evidence" value="ECO:0007669"/>
    <property type="project" value="InterPro"/>
</dbReference>
<dbReference type="EMBL" id="BMOK01000009">
    <property type="protein sequence ID" value="GGL58237.1"/>
    <property type="molecule type" value="Genomic_DNA"/>
</dbReference>
<organism evidence="14 15">
    <name type="scientific">Sporolactobacillus putidus</name>
    <dbReference type="NCBI Taxonomy" id="492735"/>
    <lineage>
        <taxon>Bacteria</taxon>
        <taxon>Bacillati</taxon>
        <taxon>Bacillota</taxon>
        <taxon>Bacilli</taxon>
        <taxon>Bacillales</taxon>
        <taxon>Sporolactobacillaceae</taxon>
        <taxon>Sporolactobacillus</taxon>
    </lineage>
</organism>
<evidence type="ECO:0000256" key="5">
    <source>
        <dbReference type="ARBA" id="ARBA00022705"/>
    </source>
</evidence>
<feature type="region of interest" description="Disordered" evidence="12">
    <location>
        <begin position="533"/>
        <end position="552"/>
    </location>
</feature>
<dbReference type="PRINTS" id="PR00300">
    <property type="entry name" value="CLPPROTEASEA"/>
</dbReference>
<sequence>MGYQALYRVYRPRTFHDIAGQNHITQTLENALVKQQFSHAYLFTGPRGTGKTSAAKILAKAINCEHAPVAEPCNECAACRGITDGSIADVIEIDAASNNGVDEIREIRDKVKYAPSEVRYKVYIIDEVHMLSTGAFNALLKTLEEPPEHVVFILATTEPQKIPLTIISRCQQFDFRRIPASAIAGRLEFVVHDQHIEAEEEALQLIAKASEGGMRDALSVLDQTAAYSEGKITVQDVLEVTGMVADQLIRELVESLGANDAVRAINKTGILLDQGKDPLRLIEQLIFYYRDLLLYQTSPDLEDVLSRPHVDEAFREQAKKTDVDRLYEIIRRLNEAFLEMKRTNHPRIFLEMAIVKLCQSSERPIRSDQAPSEEAALEKRVEALERQIKDMPEPLRSRPADHVPEEAARSRRSGRNSELRIPVTNINRVLDSATKDELLELRSVWANVMARVRAQNVAAHAWMLESKPVASSPDGFIQAFKYDFHCQMVMENKSHILEMVQSILQDVTQKSKTMYPVPEDKWEKLKREYIKRSKTAAEENGEEPKEDPMIAEAKKLVGPDLLDIKD</sequence>
<dbReference type="GO" id="GO:0003887">
    <property type="term" value="F:DNA-directed DNA polymerase activity"/>
    <property type="evidence" value="ECO:0007669"/>
    <property type="project" value="UniProtKB-KW"/>
</dbReference>
<dbReference type="GO" id="GO:0003677">
    <property type="term" value="F:DNA binding"/>
    <property type="evidence" value="ECO:0007669"/>
    <property type="project" value="InterPro"/>
</dbReference>
<protein>
    <recommendedName>
        <fullName evidence="2">DNA-directed DNA polymerase</fullName>
        <ecNumber evidence="2">2.7.7.7</ecNumber>
    </recommendedName>
</protein>
<dbReference type="GO" id="GO:0005524">
    <property type="term" value="F:ATP binding"/>
    <property type="evidence" value="ECO:0007669"/>
    <property type="project" value="UniProtKB-KW"/>
</dbReference>
<dbReference type="Gene3D" id="3.40.50.300">
    <property type="entry name" value="P-loop containing nucleotide triphosphate hydrolases"/>
    <property type="match status" value="1"/>
</dbReference>
<feature type="region of interest" description="Disordered" evidence="12">
    <location>
        <begin position="390"/>
        <end position="416"/>
    </location>
</feature>
<dbReference type="FunFam" id="1.10.8.60:FF:000013">
    <property type="entry name" value="DNA polymerase III subunit gamma/tau"/>
    <property type="match status" value="1"/>
</dbReference>
<dbReference type="GO" id="GO:0046872">
    <property type="term" value="F:metal ion binding"/>
    <property type="evidence" value="ECO:0007669"/>
    <property type="project" value="UniProtKB-KW"/>
</dbReference>
<dbReference type="Pfam" id="PF20964">
    <property type="entry name" value="DnaX_C"/>
    <property type="match status" value="1"/>
</dbReference>
<dbReference type="PANTHER" id="PTHR11669">
    <property type="entry name" value="REPLICATION FACTOR C / DNA POLYMERASE III GAMMA-TAU SUBUNIT"/>
    <property type="match status" value="1"/>
</dbReference>
<keyword evidence="8" id="KW-0862">Zinc</keyword>
<reference evidence="14" key="2">
    <citation type="submission" date="2020-09" db="EMBL/GenBank/DDBJ databases">
        <authorList>
            <person name="Sun Q."/>
            <person name="Ohkuma M."/>
        </authorList>
    </citation>
    <scope>NUCLEOTIDE SEQUENCE</scope>
    <source>
        <strain evidence="14">JCM 15325</strain>
    </source>
</reference>
<dbReference type="EC" id="2.7.7.7" evidence="2"/>
<evidence type="ECO:0000256" key="4">
    <source>
        <dbReference type="ARBA" id="ARBA00022695"/>
    </source>
</evidence>
<dbReference type="Proteomes" id="UP000654670">
    <property type="component" value="Unassembled WGS sequence"/>
</dbReference>
<reference evidence="14" key="1">
    <citation type="journal article" date="2014" name="Int. J. Syst. Evol. Microbiol.">
        <title>Complete genome sequence of Corynebacterium casei LMG S-19264T (=DSM 44701T), isolated from a smear-ripened cheese.</title>
        <authorList>
            <consortium name="US DOE Joint Genome Institute (JGI-PGF)"/>
            <person name="Walter F."/>
            <person name="Albersmeier A."/>
            <person name="Kalinowski J."/>
            <person name="Ruckert C."/>
        </authorList>
    </citation>
    <scope>NUCLEOTIDE SEQUENCE</scope>
    <source>
        <strain evidence="14">JCM 15325</strain>
    </source>
</reference>
<dbReference type="InterPro" id="IPR048448">
    <property type="entry name" value="DnaX-like_C"/>
</dbReference>
<comment type="similarity">
    <text evidence="1">Belongs to the DnaX/STICHEL family.</text>
</comment>
<evidence type="ECO:0000256" key="11">
    <source>
        <dbReference type="ARBA" id="ARBA00049244"/>
    </source>
</evidence>
<dbReference type="InterPro" id="IPR012763">
    <property type="entry name" value="DNA_pol_III_sug/sutau_N"/>
</dbReference>
<dbReference type="CDD" id="cd00009">
    <property type="entry name" value="AAA"/>
    <property type="match status" value="1"/>
</dbReference>
<keyword evidence="10" id="KW-0239">DNA-directed DNA polymerase</keyword>
<dbReference type="GO" id="GO:0006261">
    <property type="term" value="P:DNA-templated DNA replication"/>
    <property type="evidence" value="ECO:0007669"/>
    <property type="project" value="TreeGrafter"/>
</dbReference>
<dbReference type="InterPro" id="IPR005790">
    <property type="entry name" value="DNA_polIII_delta"/>
</dbReference>
<dbReference type="Gene3D" id="1.20.272.10">
    <property type="match status" value="1"/>
</dbReference>
<evidence type="ECO:0000256" key="8">
    <source>
        <dbReference type="ARBA" id="ARBA00022833"/>
    </source>
</evidence>
<keyword evidence="3" id="KW-0808">Transferase</keyword>
<dbReference type="PANTHER" id="PTHR11669:SF0">
    <property type="entry name" value="PROTEIN STICHEL-LIKE 2"/>
    <property type="match status" value="1"/>
</dbReference>
<accession>A0A917S4Q8</accession>
<dbReference type="RefSeq" id="WP_188803443.1">
    <property type="nucleotide sequence ID" value="NZ_BMOK01000009.1"/>
</dbReference>
<evidence type="ECO:0000313" key="14">
    <source>
        <dbReference type="EMBL" id="GGL58237.1"/>
    </source>
</evidence>
<dbReference type="NCBIfam" id="NF004046">
    <property type="entry name" value="PRK05563.1"/>
    <property type="match status" value="1"/>
</dbReference>
<keyword evidence="15" id="KW-1185">Reference proteome</keyword>
<dbReference type="FunFam" id="3.40.50.300:FF:000014">
    <property type="entry name" value="DNA polymerase III subunit gamma/tau"/>
    <property type="match status" value="1"/>
</dbReference>
<evidence type="ECO:0000256" key="3">
    <source>
        <dbReference type="ARBA" id="ARBA00022679"/>
    </source>
</evidence>
<dbReference type="InterPro" id="IPR027417">
    <property type="entry name" value="P-loop_NTPase"/>
</dbReference>
<keyword evidence="5" id="KW-0235">DNA replication</keyword>
<keyword evidence="6" id="KW-0479">Metal-binding</keyword>
<evidence type="ECO:0000256" key="10">
    <source>
        <dbReference type="ARBA" id="ARBA00022932"/>
    </source>
</evidence>
<dbReference type="NCBIfam" id="TIGR02397">
    <property type="entry name" value="dnaX_nterm"/>
    <property type="match status" value="1"/>
</dbReference>
<dbReference type="InterPro" id="IPR003593">
    <property type="entry name" value="AAA+_ATPase"/>
</dbReference>
<evidence type="ECO:0000256" key="7">
    <source>
        <dbReference type="ARBA" id="ARBA00022741"/>
    </source>
</evidence>
<comment type="catalytic activity">
    <reaction evidence="11">
        <text>DNA(n) + a 2'-deoxyribonucleoside 5'-triphosphate = DNA(n+1) + diphosphate</text>
        <dbReference type="Rhea" id="RHEA:22508"/>
        <dbReference type="Rhea" id="RHEA-COMP:17339"/>
        <dbReference type="Rhea" id="RHEA-COMP:17340"/>
        <dbReference type="ChEBI" id="CHEBI:33019"/>
        <dbReference type="ChEBI" id="CHEBI:61560"/>
        <dbReference type="ChEBI" id="CHEBI:173112"/>
        <dbReference type="EC" id="2.7.7.7"/>
    </reaction>
</comment>
<dbReference type="AlphaFoldDB" id="A0A917S4Q8"/>
<evidence type="ECO:0000256" key="2">
    <source>
        <dbReference type="ARBA" id="ARBA00012417"/>
    </source>
</evidence>
<dbReference type="InterPro" id="IPR050238">
    <property type="entry name" value="DNA_Rep/Repair_Clamp_Loader"/>
</dbReference>
<keyword evidence="7" id="KW-0547">Nucleotide-binding</keyword>
<dbReference type="SMART" id="SM00382">
    <property type="entry name" value="AAA"/>
    <property type="match status" value="1"/>
</dbReference>
<keyword evidence="9" id="KW-0067">ATP-binding</keyword>
<proteinExistence type="inferred from homology"/>
<dbReference type="InterPro" id="IPR008921">
    <property type="entry name" value="DNA_pol3_clamp-load_cplx_C"/>
</dbReference>
<dbReference type="CDD" id="cd18137">
    <property type="entry name" value="HLD_clamp_pol_III_gamma_tau"/>
    <property type="match status" value="1"/>
</dbReference>
<dbReference type="InterPro" id="IPR022754">
    <property type="entry name" value="DNA_pol_III_gamma-3"/>
</dbReference>
<name>A0A917S4Q8_9BACL</name>
<dbReference type="InterPro" id="IPR001270">
    <property type="entry name" value="ClpA/B"/>
</dbReference>
<evidence type="ECO:0000259" key="13">
    <source>
        <dbReference type="SMART" id="SM00382"/>
    </source>
</evidence>
<evidence type="ECO:0000313" key="15">
    <source>
        <dbReference type="Proteomes" id="UP000654670"/>
    </source>
</evidence>
<dbReference type="InterPro" id="IPR045085">
    <property type="entry name" value="HLD_clamp_pol_III_gamma_tau"/>
</dbReference>
<dbReference type="SUPFAM" id="SSF48019">
    <property type="entry name" value="post-AAA+ oligomerization domain-like"/>
    <property type="match status" value="1"/>
</dbReference>
<dbReference type="Gene3D" id="1.10.8.60">
    <property type="match status" value="1"/>
</dbReference>
<dbReference type="Pfam" id="PF22608">
    <property type="entry name" value="DNAX_ATPase_lid"/>
    <property type="match status" value="1"/>
</dbReference>
<evidence type="ECO:0000256" key="1">
    <source>
        <dbReference type="ARBA" id="ARBA00006360"/>
    </source>
</evidence>
<dbReference type="SUPFAM" id="SSF52540">
    <property type="entry name" value="P-loop containing nucleoside triphosphate hydrolases"/>
    <property type="match status" value="1"/>
</dbReference>
<dbReference type="NCBIfam" id="TIGR01128">
    <property type="entry name" value="holA"/>
    <property type="match status" value="1"/>
</dbReference>
<keyword evidence="4" id="KW-0548">Nucleotidyltransferase</keyword>
<comment type="caution">
    <text evidence="14">The sequence shown here is derived from an EMBL/GenBank/DDBJ whole genome shotgun (WGS) entry which is preliminary data.</text>
</comment>
<gene>
    <name evidence="14" type="primary">dnaX</name>
    <name evidence="14" type="ORF">GCM10007968_22790</name>
</gene>